<reference evidence="1" key="2">
    <citation type="submission" date="2020-11" db="EMBL/GenBank/DDBJ databases">
        <authorList>
            <person name="McCartney M.A."/>
            <person name="Auch B."/>
            <person name="Kono T."/>
            <person name="Mallez S."/>
            <person name="Becker A."/>
            <person name="Gohl D.M."/>
            <person name="Silverstein K.A.T."/>
            <person name="Koren S."/>
            <person name="Bechman K.B."/>
            <person name="Herman A."/>
            <person name="Abrahante J.E."/>
            <person name="Garbe J."/>
        </authorList>
    </citation>
    <scope>NUCLEOTIDE SEQUENCE</scope>
    <source>
        <strain evidence="1">Duluth1</strain>
        <tissue evidence="1">Whole animal</tissue>
    </source>
</reference>
<evidence type="ECO:0000313" key="1">
    <source>
        <dbReference type="EMBL" id="KAH3886574.1"/>
    </source>
</evidence>
<dbReference type="AlphaFoldDB" id="A0A9D4RZ82"/>
<reference evidence="1" key="1">
    <citation type="journal article" date="2019" name="bioRxiv">
        <title>The Genome of the Zebra Mussel, Dreissena polymorpha: A Resource for Invasive Species Research.</title>
        <authorList>
            <person name="McCartney M.A."/>
            <person name="Auch B."/>
            <person name="Kono T."/>
            <person name="Mallez S."/>
            <person name="Zhang Y."/>
            <person name="Obille A."/>
            <person name="Becker A."/>
            <person name="Abrahante J.E."/>
            <person name="Garbe J."/>
            <person name="Badalamenti J.P."/>
            <person name="Herman A."/>
            <person name="Mangelson H."/>
            <person name="Liachko I."/>
            <person name="Sullivan S."/>
            <person name="Sone E.D."/>
            <person name="Koren S."/>
            <person name="Silverstein K.A.T."/>
            <person name="Beckman K.B."/>
            <person name="Gohl D.M."/>
        </authorList>
    </citation>
    <scope>NUCLEOTIDE SEQUENCE</scope>
    <source>
        <strain evidence="1">Duluth1</strain>
        <tissue evidence="1">Whole animal</tissue>
    </source>
</reference>
<dbReference type="EMBL" id="JAIWYP010000001">
    <property type="protein sequence ID" value="KAH3886574.1"/>
    <property type="molecule type" value="Genomic_DNA"/>
</dbReference>
<dbReference type="Proteomes" id="UP000828390">
    <property type="component" value="Unassembled WGS sequence"/>
</dbReference>
<gene>
    <name evidence="1" type="ORF">DPMN_010585</name>
</gene>
<organism evidence="1 2">
    <name type="scientific">Dreissena polymorpha</name>
    <name type="common">Zebra mussel</name>
    <name type="synonym">Mytilus polymorpha</name>
    <dbReference type="NCBI Taxonomy" id="45954"/>
    <lineage>
        <taxon>Eukaryota</taxon>
        <taxon>Metazoa</taxon>
        <taxon>Spiralia</taxon>
        <taxon>Lophotrochozoa</taxon>
        <taxon>Mollusca</taxon>
        <taxon>Bivalvia</taxon>
        <taxon>Autobranchia</taxon>
        <taxon>Heteroconchia</taxon>
        <taxon>Euheterodonta</taxon>
        <taxon>Imparidentia</taxon>
        <taxon>Neoheterodontei</taxon>
        <taxon>Myida</taxon>
        <taxon>Dreissenoidea</taxon>
        <taxon>Dreissenidae</taxon>
        <taxon>Dreissena</taxon>
    </lineage>
</organism>
<proteinExistence type="predicted"/>
<sequence>MYKIATGHKKECNRLTTRRVQGTSRRLPDSMRRYQDRLDTCRRLQESLRRCKTVSQTGGAPADDTQTVCDGAKTVCVPALHFHTV</sequence>
<name>A0A9D4RZ82_DREPO</name>
<keyword evidence="2" id="KW-1185">Reference proteome</keyword>
<protein>
    <submittedName>
        <fullName evidence="1">Uncharacterized protein</fullName>
    </submittedName>
</protein>
<comment type="caution">
    <text evidence="1">The sequence shown here is derived from an EMBL/GenBank/DDBJ whole genome shotgun (WGS) entry which is preliminary data.</text>
</comment>
<evidence type="ECO:0000313" key="2">
    <source>
        <dbReference type="Proteomes" id="UP000828390"/>
    </source>
</evidence>
<accession>A0A9D4RZ82</accession>